<feature type="transmembrane region" description="Helical" evidence="7">
    <location>
        <begin position="12"/>
        <end position="31"/>
    </location>
</feature>
<dbReference type="RefSeq" id="WP_051676586.1">
    <property type="nucleotide sequence ID" value="NZ_BSOO01000034.1"/>
</dbReference>
<feature type="transmembrane region" description="Helical" evidence="7">
    <location>
        <begin position="156"/>
        <end position="176"/>
    </location>
</feature>
<accession>A0ABQ5Z780</accession>
<keyword evidence="4" id="KW-0560">Oxidoreductase</keyword>
<keyword evidence="2 7" id="KW-0812">Transmembrane</keyword>
<evidence type="ECO:0000256" key="2">
    <source>
        <dbReference type="ARBA" id="ARBA00022692"/>
    </source>
</evidence>
<keyword evidence="6 7" id="KW-0472">Membrane</keyword>
<organism evidence="9 10">
    <name type="scientific">Sphingomonas astaxanthinifaciens DSM 22298</name>
    <dbReference type="NCBI Taxonomy" id="1123267"/>
    <lineage>
        <taxon>Bacteria</taxon>
        <taxon>Pseudomonadati</taxon>
        <taxon>Pseudomonadota</taxon>
        <taxon>Alphaproteobacteria</taxon>
        <taxon>Sphingomonadales</taxon>
        <taxon>Sphingomonadaceae</taxon>
        <taxon>Sphingomonas</taxon>
    </lineage>
</organism>
<evidence type="ECO:0000256" key="3">
    <source>
        <dbReference type="ARBA" id="ARBA00022989"/>
    </source>
</evidence>
<feature type="transmembrane region" description="Helical" evidence="7">
    <location>
        <begin position="43"/>
        <end position="63"/>
    </location>
</feature>
<gene>
    <name evidence="9" type="ORF">GCM10007925_23740</name>
</gene>
<comment type="subcellular location">
    <subcellularLocation>
        <location evidence="1">Endomembrane system</location>
        <topology evidence="1">Multi-pass membrane protein</topology>
    </subcellularLocation>
</comment>
<dbReference type="InterPro" id="IPR051689">
    <property type="entry name" value="Sterol_desaturase/TMEM195"/>
</dbReference>
<evidence type="ECO:0000256" key="6">
    <source>
        <dbReference type="ARBA" id="ARBA00023136"/>
    </source>
</evidence>
<evidence type="ECO:0000256" key="7">
    <source>
        <dbReference type="SAM" id="Phobius"/>
    </source>
</evidence>
<evidence type="ECO:0000256" key="1">
    <source>
        <dbReference type="ARBA" id="ARBA00004127"/>
    </source>
</evidence>
<dbReference type="Proteomes" id="UP001156703">
    <property type="component" value="Unassembled WGS sequence"/>
</dbReference>
<feature type="transmembrane region" description="Helical" evidence="7">
    <location>
        <begin position="83"/>
        <end position="102"/>
    </location>
</feature>
<proteinExistence type="predicted"/>
<keyword evidence="10" id="KW-1185">Reference proteome</keyword>
<dbReference type="InterPro" id="IPR006694">
    <property type="entry name" value="Fatty_acid_hydroxylase"/>
</dbReference>
<dbReference type="PANTHER" id="PTHR21624:SF1">
    <property type="entry name" value="ALKYLGLYCEROL MONOOXYGENASE"/>
    <property type="match status" value="1"/>
</dbReference>
<feature type="transmembrane region" description="Helical" evidence="7">
    <location>
        <begin position="133"/>
        <end position="150"/>
    </location>
</feature>
<sequence length="282" mass="32031">MALIVEQLRGIPGVIFSTGYLILLCTIAEMVSQQEPFRWRVRWPGVMFGLMVPVFAVVVSTPLNWLWGHLGIGPLIRLPTQQVGSVGAVLAMLLVTDFLMYWEHRFEHRFLWPVHAVHHSVEHLSAATSISHPLQFVPMFLFVAIPLSLIDFGSYAMPSMVVIVTSFLLLFIHSPVRTGFGPLRHLLVEPAFHRIHHSLEERHFDRNFSILFSFWDRLFGTCVMPRPGEWPKTGIHEAPSPRSLAELLAFPFRLWRREQPPAPIVDSTALQPAVPDANRQAA</sequence>
<dbReference type="PANTHER" id="PTHR21624">
    <property type="entry name" value="STEROL DESATURASE-RELATED PROTEIN"/>
    <property type="match status" value="1"/>
</dbReference>
<feature type="domain" description="Fatty acid hydroxylase" evidence="8">
    <location>
        <begin position="89"/>
        <end position="221"/>
    </location>
</feature>
<evidence type="ECO:0000313" key="10">
    <source>
        <dbReference type="Proteomes" id="UP001156703"/>
    </source>
</evidence>
<keyword evidence="3 7" id="KW-1133">Transmembrane helix</keyword>
<dbReference type="Pfam" id="PF04116">
    <property type="entry name" value="FA_hydroxylase"/>
    <property type="match status" value="1"/>
</dbReference>
<evidence type="ECO:0000259" key="8">
    <source>
        <dbReference type="Pfam" id="PF04116"/>
    </source>
</evidence>
<keyword evidence="5" id="KW-0443">Lipid metabolism</keyword>
<evidence type="ECO:0000256" key="4">
    <source>
        <dbReference type="ARBA" id="ARBA00023002"/>
    </source>
</evidence>
<evidence type="ECO:0000313" key="9">
    <source>
        <dbReference type="EMBL" id="GLR48655.1"/>
    </source>
</evidence>
<name>A0ABQ5Z780_9SPHN</name>
<evidence type="ECO:0000256" key="5">
    <source>
        <dbReference type="ARBA" id="ARBA00023098"/>
    </source>
</evidence>
<dbReference type="EMBL" id="BSOO01000034">
    <property type="protein sequence ID" value="GLR48655.1"/>
    <property type="molecule type" value="Genomic_DNA"/>
</dbReference>
<protein>
    <recommendedName>
        <fullName evidence="8">Fatty acid hydroxylase domain-containing protein</fullName>
    </recommendedName>
</protein>
<reference evidence="10" key="1">
    <citation type="journal article" date="2019" name="Int. J. Syst. Evol. Microbiol.">
        <title>The Global Catalogue of Microorganisms (GCM) 10K type strain sequencing project: providing services to taxonomists for standard genome sequencing and annotation.</title>
        <authorList>
            <consortium name="The Broad Institute Genomics Platform"/>
            <consortium name="The Broad Institute Genome Sequencing Center for Infectious Disease"/>
            <person name="Wu L."/>
            <person name="Ma J."/>
        </authorList>
    </citation>
    <scope>NUCLEOTIDE SEQUENCE [LARGE SCALE GENOMIC DNA]</scope>
    <source>
        <strain evidence="10">NBRC 102146</strain>
    </source>
</reference>
<comment type="caution">
    <text evidence="9">The sequence shown here is derived from an EMBL/GenBank/DDBJ whole genome shotgun (WGS) entry which is preliminary data.</text>
</comment>